<organism evidence="1 2">
    <name type="scientific">Cichlidogyrus casuarinus</name>
    <dbReference type="NCBI Taxonomy" id="1844966"/>
    <lineage>
        <taxon>Eukaryota</taxon>
        <taxon>Metazoa</taxon>
        <taxon>Spiralia</taxon>
        <taxon>Lophotrochozoa</taxon>
        <taxon>Platyhelminthes</taxon>
        <taxon>Monogenea</taxon>
        <taxon>Monopisthocotylea</taxon>
        <taxon>Dactylogyridea</taxon>
        <taxon>Ancyrocephalidae</taxon>
        <taxon>Cichlidogyrus</taxon>
    </lineage>
</organism>
<accession>A0ABD2Q9Y7</accession>
<evidence type="ECO:0000313" key="2">
    <source>
        <dbReference type="Proteomes" id="UP001626550"/>
    </source>
</evidence>
<dbReference type="AlphaFoldDB" id="A0ABD2Q9Y7"/>
<protein>
    <submittedName>
        <fullName evidence="1">Uncharacterized protein</fullName>
    </submittedName>
</protein>
<dbReference type="EMBL" id="JBJKFK010000548">
    <property type="protein sequence ID" value="KAL3316380.1"/>
    <property type="molecule type" value="Genomic_DNA"/>
</dbReference>
<dbReference type="Proteomes" id="UP001626550">
    <property type="component" value="Unassembled WGS sequence"/>
</dbReference>
<gene>
    <name evidence="1" type="ORF">Ciccas_004979</name>
</gene>
<reference evidence="1 2" key="1">
    <citation type="submission" date="2024-11" db="EMBL/GenBank/DDBJ databases">
        <title>Adaptive evolution of stress response genes in parasites aligns with host niche diversity.</title>
        <authorList>
            <person name="Hahn C."/>
            <person name="Resl P."/>
        </authorList>
    </citation>
    <scope>NUCLEOTIDE SEQUENCE [LARGE SCALE GENOMIC DNA]</scope>
    <source>
        <strain evidence="1">EGGRZ-B1_66</strain>
        <tissue evidence="1">Body</tissue>
    </source>
</reference>
<name>A0ABD2Q9Y7_9PLAT</name>
<evidence type="ECO:0000313" key="1">
    <source>
        <dbReference type="EMBL" id="KAL3316380.1"/>
    </source>
</evidence>
<keyword evidence="2" id="KW-1185">Reference proteome</keyword>
<comment type="caution">
    <text evidence="1">The sequence shown here is derived from an EMBL/GenBank/DDBJ whole genome shotgun (WGS) entry which is preliminary data.</text>
</comment>
<proteinExistence type="predicted"/>
<sequence>MYATATTDCGVPTIELDRLEQDPPLQDLDVNFFHAATKSPKDLLLRKLQSASLDLIVTCDSPDEAFEDLLILQESLECESAVIHEVGDDESDYQSSVARIVPLRSLDWARRVPLVHLFSLLSSHDVTTFQLLQRNHTADLIALMSDLWLFVKERKEFDRIKSDSLAVAGLLQGVHGLNWWKENVSNLPQDLPLKDDPIACFAELMSRIISDNSFSCSVKICAWICADQLLQKQPQPLARGAWTVSAAGKPVLPYRLDWLLVQPVGEEQPREERKKTQFLSDPRECLWRKCRDSQEATHLRLFTTTTGPDCGKFFNC</sequence>